<dbReference type="NCBIfam" id="TIGR01552">
    <property type="entry name" value="phd_fam"/>
    <property type="match status" value="1"/>
</dbReference>
<evidence type="ECO:0000313" key="3">
    <source>
        <dbReference type="Proteomes" id="UP001597135"/>
    </source>
</evidence>
<dbReference type="InterPro" id="IPR036165">
    <property type="entry name" value="YefM-like_sf"/>
</dbReference>
<dbReference type="RefSeq" id="WP_386804996.1">
    <property type="nucleotide sequence ID" value="NZ_JBHTMU010000030.1"/>
</dbReference>
<reference evidence="3" key="1">
    <citation type="journal article" date="2019" name="Int. J. Syst. Evol. Microbiol.">
        <title>The Global Catalogue of Microorganisms (GCM) 10K type strain sequencing project: providing services to taxonomists for standard genome sequencing and annotation.</title>
        <authorList>
            <consortium name="The Broad Institute Genomics Platform"/>
            <consortium name="The Broad Institute Genome Sequencing Center for Infectious Disease"/>
            <person name="Wu L."/>
            <person name="Ma J."/>
        </authorList>
    </citation>
    <scope>NUCLEOTIDE SEQUENCE [LARGE SCALE GENOMIC DNA]</scope>
    <source>
        <strain evidence="3">CCUG 62953</strain>
    </source>
</reference>
<comment type="similarity">
    <text evidence="1">Belongs to the phD/YefM antitoxin family.</text>
</comment>
<gene>
    <name evidence="2" type="ORF">ACFQ4E_15160</name>
</gene>
<dbReference type="EMBL" id="JBHTMU010000030">
    <property type="protein sequence ID" value="MFD1343765.1"/>
    <property type="molecule type" value="Genomic_DNA"/>
</dbReference>
<keyword evidence="3" id="KW-1185">Reference proteome</keyword>
<dbReference type="Proteomes" id="UP001597135">
    <property type="component" value="Unassembled WGS sequence"/>
</dbReference>
<sequence>MPIPKFEQVTATVLRARMSEHLRFVRETGGQVYITNHRRRIAALVPIWQADCMCDVEAWTVKEFRRRQDETMRAWRALRSNAGYVD</sequence>
<dbReference type="SUPFAM" id="SSF143120">
    <property type="entry name" value="YefM-like"/>
    <property type="match status" value="1"/>
</dbReference>
<evidence type="ECO:0000256" key="1">
    <source>
        <dbReference type="ARBA" id="ARBA00009981"/>
    </source>
</evidence>
<organism evidence="2 3">
    <name type="scientific">Litorisediminicola beolgyonensis</name>
    <dbReference type="NCBI Taxonomy" id="1173614"/>
    <lineage>
        <taxon>Bacteria</taxon>
        <taxon>Pseudomonadati</taxon>
        <taxon>Pseudomonadota</taxon>
        <taxon>Alphaproteobacteria</taxon>
        <taxon>Rhodobacterales</taxon>
        <taxon>Paracoccaceae</taxon>
        <taxon>Litorisediminicola</taxon>
    </lineage>
</organism>
<protein>
    <submittedName>
        <fullName evidence="2">Type II toxin-antitoxin system prevent-host-death family antitoxin</fullName>
    </submittedName>
</protein>
<proteinExistence type="inferred from homology"/>
<comment type="caution">
    <text evidence="2">The sequence shown here is derived from an EMBL/GenBank/DDBJ whole genome shotgun (WGS) entry which is preliminary data.</text>
</comment>
<name>A0ABW3ZLW3_9RHOB</name>
<accession>A0ABW3ZLW3</accession>
<evidence type="ECO:0000313" key="2">
    <source>
        <dbReference type="EMBL" id="MFD1343765.1"/>
    </source>
</evidence>